<feature type="compositionally biased region" description="Basic and acidic residues" evidence="1">
    <location>
        <begin position="1"/>
        <end position="10"/>
    </location>
</feature>
<feature type="region of interest" description="Disordered" evidence="1">
    <location>
        <begin position="1"/>
        <end position="41"/>
    </location>
</feature>
<sequence length="140" mass="14941">MANGRRDPRPAARSRVPPRSRAVSRHARGAGARGGMAMQSYDDDWTDGQRAVYDECYQAGAEWAGDPDIPSEDVQQVINLGQADDDTFGDSETDFPPLVDAVSQATGENVTSVPASHADPGFRGFVDGVRDATADEVFGL</sequence>
<evidence type="ECO:0000313" key="3">
    <source>
        <dbReference type="Proteomes" id="UP000198242"/>
    </source>
</evidence>
<dbReference type="AlphaFoldDB" id="A0A1C4Z5Y9"/>
<organism evidence="2 3">
    <name type="scientific">Micromonospora viridifaciens</name>
    <dbReference type="NCBI Taxonomy" id="1881"/>
    <lineage>
        <taxon>Bacteria</taxon>
        <taxon>Bacillati</taxon>
        <taxon>Actinomycetota</taxon>
        <taxon>Actinomycetes</taxon>
        <taxon>Micromonosporales</taxon>
        <taxon>Micromonosporaceae</taxon>
        <taxon>Micromonospora</taxon>
    </lineage>
</organism>
<feature type="compositionally biased region" description="Basic residues" evidence="1">
    <location>
        <begin position="16"/>
        <end position="28"/>
    </location>
</feature>
<dbReference type="Proteomes" id="UP000198242">
    <property type="component" value="Chromosome I"/>
</dbReference>
<reference evidence="3" key="1">
    <citation type="submission" date="2016-06" db="EMBL/GenBank/DDBJ databases">
        <authorList>
            <person name="Varghese N."/>
            <person name="Submissions Spin"/>
        </authorList>
    </citation>
    <scope>NUCLEOTIDE SEQUENCE [LARGE SCALE GENOMIC DNA]</scope>
    <source>
        <strain evidence="3">DSM 43909</strain>
    </source>
</reference>
<gene>
    <name evidence="2" type="ORF">GA0074695_5145</name>
</gene>
<proteinExistence type="predicted"/>
<accession>A0A1C4Z5Y9</accession>
<keyword evidence="3" id="KW-1185">Reference proteome</keyword>
<protein>
    <submittedName>
        <fullName evidence="2">Uncharacterized protein</fullName>
    </submittedName>
</protein>
<evidence type="ECO:0000256" key="1">
    <source>
        <dbReference type="SAM" id="MobiDB-lite"/>
    </source>
</evidence>
<evidence type="ECO:0000313" key="2">
    <source>
        <dbReference type="EMBL" id="SCF28380.1"/>
    </source>
</evidence>
<name>A0A1C4Z5Y9_MICVI</name>
<dbReference type="EMBL" id="LT607411">
    <property type="protein sequence ID" value="SCF28380.1"/>
    <property type="molecule type" value="Genomic_DNA"/>
</dbReference>